<name>A0A0D8I627_9CLOT</name>
<dbReference type="PANTHER" id="PTHR10746:SF6">
    <property type="entry name" value="LARGE RIBOSOMAL SUBUNIT PROTEIN UL4M"/>
    <property type="match status" value="1"/>
</dbReference>
<gene>
    <name evidence="6 8" type="primary">rplD</name>
    <name evidence="8" type="ORF">CACET_c36220</name>
</gene>
<comment type="function">
    <text evidence="6">One of the primary rRNA binding proteins, this protein initially binds near the 5'-end of the 23S rRNA. It is important during the early stages of 50S assembly. It makes multiple contacts with different domains of the 23S rRNA in the assembled 50S subunit and ribosome.</text>
</comment>
<accession>A0A0D8I627</accession>
<evidence type="ECO:0000256" key="2">
    <source>
        <dbReference type="ARBA" id="ARBA00011838"/>
    </source>
</evidence>
<dbReference type="GO" id="GO:0006412">
    <property type="term" value="P:translation"/>
    <property type="evidence" value="ECO:0007669"/>
    <property type="project" value="UniProtKB-UniRule"/>
</dbReference>
<dbReference type="GO" id="GO:1990904">
    <property type="term" value="C:ribonucleoprotein complex"/>
    <property type="evidence" value="ECO:0007669"/>
    <property type="project" value="UniProtKB-KW"/>
</dbReference>
<sequence>MPKVAVYNVSGEQVSEIELNENVFGVEVNRHVLYEVVKNQLANKRQGTQSAKTRAEVRGGGRKPWRQKGTGRARHGSIRSPLWVGGGTIFAPKPRDYSYTLPKKVRRLAMKSALSSKVNSNELIVLDELSLQLPKTKEMLNILKNLKVDKKALIVTGDKNDAVIKSARNIPGVDTTSVNTLNVYDILKYDKFIITKDAVQKVEEVYA</sequence>
<dbReference type="AlphaFoldDB" id="A0A0D8I627"/>
<keyword evidence="6" id="KW-0694">RNA-binding</keyword>
<evidence type="ECO:0000256" key="6">
    <source>
        <dbReference type="HAMAP-Rule" id="MF_01328"/>
    </source>
</evidence>
<dbReference type="STRING" id="84022.CACET_c36220"/>
<dbReference type="EMBL" id="CP009687">
    <property type="protein sequence ID" value="AKL97053.1"/>
    <property type="molecule type" value="Genomic_DNA"/>
</dbReference>
<feature type="region of interest" description="Disordered" evidence="7">
    <location>
        <begin position="44"/>
        <end position="77"/>
    </location>
</feature>
<organism evidence="8 9">
    <name type="scientific">Clostridium aceticum</name>
    <dbReference type="NCBI Taxonomy" id="84022"/>
    <lineage>
        <taxon>Bacteria</taxon>
        <taxon>Bacillati</taxon>
        <taxon>Bacillota</taxon>
        <taxon>Clostridia</taxon>
        <taxon>Eubacteriales</taxon>
        <taxon>Clostridiaceae</taxon>
        <taxon>Clostridium</taxon>
    </lineage>
</organism>
<reference evidence="8 9" key="1">
    <citation type="submission" date="2014-10" db="EMBL/GenBank/DDBJ databases">
        <title>Genome sequence of Clostridium aceticum DSM 1496.</title>
        <authorList>
            <person name="Poehlein A."/>
            <person name="Schiel-Bengelsdorf B."/>
            <person name="Gottschalk G."/>
            <person name="Duerre P."/>
            <person name="Daniel R."/>
        </authorList>
    </citation>
    <scope>NUCLEOTIDE SEQUENCE [LARGE SCALE GENOMIC DNA]</scope>
    <source>
        <strain evidence="8 9">DSM 1496</strain>
    </source>
</reference>
<dbReference type="InterPro" id="IPR002136">
    <property type="entry name" value="Ribosomal_uL4"/>
</dbReference>
<keyword evidence="3 6" id="KW-0689">Ribosomal protein</keyword>
<dbReference type="Proteomes" id="UP000035704">
    <property type="component" value="Chromosome"/>
</dbReference>
<dbReference type="KEGG" id="cace:CACET_c36220"/>
<dbReference type="GO" id="GO:0019843">
    <property type="term" value="F:rRNA binding"/>
    <property type="evidence" value="ECO:0007669"/>
    <property type="project" value="UniProtKB-UniRule"/>
</dbReference>
<evidence type="ECO:0000313" key="8">
    <source>
        <dbReference type="EMBL" id="AKL97053.1"/>
    </source>
</evidence>
<evidence type="ECO:0000313" key="9">
    <source>
        <dbReference type="Proteomes" id="UP000035704"/>
    </source>
</evidence>
<dbReference type="OrthoDB" id="9803201at2"/>
<dbReference type="NCBIfam" id="TIGR03953">
    <property type="entry name" value="rplD_bact"/>
    <property type="match status" value="1"/>
</dbReference>
<comment type="function">
    <text evidence="6">Forms part of the polypeptide exit tunnel.</text>
</comment>
<evidence type="ECO:0000256" key="5">
    <source>
        <dbReference type="ARBA" id="ARBA00035244"/>
    </source>
</evidence>
<keyword evidence="4 6" id="KW-0687">Ribonucleoprotein</keyword>
<feature type="compositionally biased region" description="Basic residues" evidence="7">
    <location>
        <begin position="60"/>
        <end position="77"/>
    </location>
</feature>
<comment type="subunit">
    <text evidence="2 6">Part of the 50S ribosomal subunit.</text>
</comment>
<keyword evidence="9" id="KW-1185">Reference proteome</keyword>
<dbReference type="HAMAP" id="MF_01328_B">
    <property type="entry name" value="Ribosomal_uL4_B"/>
    <property type="match status" value="1"/>
</dbReference>
<dbReference type="SUPFAM" id="SSF52166">
    <property type="entry name" value="Ribosomal protein L4"/>
    <property type="match status" value="1"/>
</dbReference>
<proteinExistence type="inferred from homology"/>
<dbReference type="GO" id="GO:0003735">
    <property type="term" value="F:structural constituent of ribosome"/>
    <property type="evidence" value="ECO:0007669"/>
    <property type="project" value="InterPro"/>
</dbReference>
<dbReference type="RefSeq" id="WP_044826200.1">
    <property type="nucleotide sequence ID" value="NZ_CP009687.1"/>
</dbReference>
<dbReference type="InterPro" id="IPR023574">
    <property type="entry name" value="Ribosomal_uL4_dom_sf"/>
</dbReference>
<dbReference type="GO" id="GO:0005840">
    <property type="term" value="C:ribosome"/>
    <property type="evidence" value="ECO:0007669"/>
    <property type="project" value="UniProtKB-KW"/>
</dbReference>
<evidence type="ECO:0000256" key="4">
    <source>
        <dbReference type="ARBA" id="ARBA00023274"/>
    </source>
</evidence>
<comment type="similarity">
    <text evidence="1 6">Belongs to the universal ribosomal protein uL4 family.</text>
</comment>
<evidence type="ECO:0000256" key="7">
    <source>
        <dbReference type="SAM" id="MobiDB-lite"/>
    </source>
</evidence>
<dbReference type="PATRIC" id="fig|84022.5.peg.2094"/>
<dbReference type="Gene3D" id="3.40.1370.10">
    <property type="match status" value="1"/>
</dbReference>
<protein>
    <recommendedName>
        <fullName evidence="5 6">Large ribosomal subunit protein uL4</fullName>
    </recommendedName>
</protein>
<dbReference type="InterPro" id="IPR013005">
    <property type="entry name" value="Ribosomal_uL4-like"/>
</dbReference>
<evidence type="ECO:0000256" key="3">
    <source>
        <dbReference type="ARBA" id="ARBA00022980"/>
    </source>
</evidence>
<dbReference type="Pfam" id="PF00573">
    <property type="entry name" value="Ribosomal_L4"/>
    <property type="match status" value="1"/>
</dbReference>
<keyword evidence="6" id="KW-0699">rRNA-binding</keyword>
<evidence type="ECO:0000256" key="1">
    <source>
        <dbReference type="ARBA" id="ARBA00010528"/>
    </source>
</evidence>
<dbReference type="PANTHER" id="PTHR10746">
    <property type="entry name" value="50S RIBOSOMAL PROTEIN L4"/>
    <property type="match status" value="1"/>
</dbReference>